<sequence length="51" mass="6242">MISQKIKKVNINIKNIKIIIKYIKMCFKKIKYPTMILVELWLTRIFKDSRN</sequence>
<proteinExistence type="predicted"/>
<dbReference type="EMBL" id="FNNG01000007">
    <property type="protein sequence ID" value="SDX14563.1"/>
    <property type="molecule type" value="Genomic_DNA"/>
</dbReference>
<keyword evidence="2" id="KW-1185">Reference proteome</keyword>
<reference evidence="1 2" key="1">
    <citation type="submission" date="2016-10" db="EMBL/GenBank/DDBJ databases">
        <authorList>
            <person name="de Groot N.N."/>
        </authorList>
    </citation>
    <scope>NUCLEOTIDE SEQUENCE [LARGE SCALE GENOMIC DNA]</scope>
    <source>
        <strain evidence="1 2">DSM 23310</strain>
    </source>
</reference>
<dbReference type="AlphaFoldDB" id="A0A1H2ZAN9"/>
<name>A0A1H2ZAN9_9FIRM</name>
<organism evidence="1 2">
    <name type="scientific">Tepidimicrobium xylanilyticum</name>
    <dbReference type="NCBI Taxonomy" id="1123352"/>
    <lineage>
        <taxon>Bacteria</taxon>
        <taxon>Bacillati</taxon>
        <taxon>Bacillota</taxon>
        <taxon>Tissierellia</taxon>
        <taxon>Tissierellales</taxon>
        <taxon>Tepidimicrobiaceae</taxon>
        <taxon>Tepidimicrobium</taxon>
    </lineage>
</organism>
<dbReference type="Proteomes" id="UP000198828">
    <property type="component" value="Unassembled WGS sequence"/>
</dbReference>
<accession>A0A1H2ZAN9</accession>
<evidence type="ECO:0000313" key="1">
    <source>
        <dbReference type="EMBL" id="SDX14563.1"/>
    </source>
</evidence>
<gene>
    <name evidence="1" type="ORF">SAMN05660923_01780</name>
</gene>
<protein>
    <submittedName>
        <fullName evidence="1">Uncharacterized protein</fullName>
    </submittedName>
</protein>
<evidence type="ECO:0000313" key="2">
    <source>
        <dbReference type="Proteomes" id="UP000198828"/>
    </source>
</evidence>